<dbReference type="InterPro" id="IPR005235">
    <property type="entry name" value="YmdB-like"/>
</dbReference>
<dbReference type="Gene3D" id="3.60.21.10">
    <property type="match status" value="1"/>
</dbReference>
<accession>D6PCH5</accession>
<organism evidence="1">
    <name type="scientific">uncultured marine bacterium MedDCM-OCT-S04-C103</name>
    <dbReference type="NCBI Taxonomy" id="743049"/>
    <lineage>
        <taxon>Bacteria</taxon>
        <taxon>environmental samples</taxon>
    </lineage>
</organism>
<protein>
    <recommendedName>
        <fullName evidence="2">Metallophosphoesterase</fullName>
    </recommendedName>
</protein>
<dbReference type="EMBL" id="GU942982">
    <property type="protein sequence ID" value="ADD93426.1"/>
    <property type="molecule type" value="Genomic_DNA"/>
</dbReference>
<evidence type="ECO:0008006" key="2">
    <source>
        <dbReference type="Google" id="ProtNLM"/>
    </source>
</evidence>
<dbReference type="PANTHER" id="PTHR36303:SF1">
    <property type="entry name" value="2',3'-CYCLIC-NUCLEOTIDE 2'-PHOSPHODIESTERASE"/>
    <property type="match status" value="1"/>
</dbReference>
<dbReference type="SUPFAM" id="SSF56300">
    <property type="entry name" value="Metallo-dependent phosphatases"/>
    <property type="match status" value="1"/>
</dbReference>
<dbReference type="InterPro" id="IPR029052">
    <property type="entry name" value="Metallo-depent_PP-like"/>
</dbReference>
<dbReference type="AlphaFoldDB" id="D6PCH5"/>
<evidence type="ECO:0000313" key="1">
    <source>
        <dbReference type="EMBL" id="ADD93426.1"/>
    </source>
</evidence>
<dbReference type="GO" id="GO:0004113">
    <property type="term" value="F:2',3'-cyclic-nucleotide 3'-phosphodiesterase activity"/>
    <property type="evidence" value="ECO:0007669"/>
    <property type="project" value="TreeGrafter"/>
</dbReference>
<sequence length="81" mass="8772">MKILILGDVVGRPGRNFLTQHLAGIRTDMAIDLVLANGENAAGGAGITAKIAAELKERAWMPSPWVIMFGIKKTLKMKLKI</sequence>
<name>D6PCH5_9BACT</name>
<proteinExistence type="predicted"/>
<dbReference type="PANTHER" id="PTHR36303">
    <property type="entry name" value="2',3'-CYCLIC-NUCLEOTIDE 2'-PHOSPHODIESTERASE"/>
    <property type="match status" value="1"/>
</dbReference>
<dbReference type="Pfam" id="PF13277">
    <property type="entry name" value="YmdB"/>
    <property type="match status" value="1"/>
</dbReference>
<reference evidence="1" key="1">
    <citation type="journal article" date="2010" name="ISME J.">
        <title>Metagenome of the Mediterranean deep chlorophyll maximum studied by direct and fosmid library 454 pyrosequencing.</title>
        <authorList>
            <person name="Ghai R."/>
            <person name="Martin-Cuadrado A.B."/>
            <person name="Molto A.G."/>
            <person name="Heredia I.G."/>
            <person name="Cabrera R."/>
            <person name="Martin J."/>
            <person name="Verdu M."/>
            <person name="Deschamps P."/>
            <person name="Moreira D."/>
            <person name="Lopez-Garcia P."/>
            <person name="Mira A."/>
            <person name="Rodriguez-Valera F."/>
        </authorList>
    </citation>
    <scope>NUCLEOTIDE SEQUENCE</scope>
</reference>